<dbReference type="Gene3D" id="3.90.1200.10">
    <property type="match status" value="1"/>
</dbReference>
<dbReference type="SUPFAM" id="SSF56112">
    <property type="entry name" value="Protein kinase-like (PK-like)"/>
    <property type="match status" value="1"/>
</dbReference>
<gene>
    <name evidence="2" type="ORF">CSHISOI_05073</name>
</gene>
<accession>A0A5Q4BTZ3</accession>
<proteinExistence type="predicted"/>
<protein>
    <submittedName>
        <fullName evidence="2">Uncharacterized protein</fullName>
    </submittedName>
</protein>
<name>A0A5Q4BTZ3_9PEZI</name>
<keyword evidence="3" id="KW-1185">Reference proteome</keyword>
<dbReference type="EMBL" id="PUHP01000375">
    <property type="protein sequence ID" value="TQN70532.1"/>
    <property type="molecule type" value="Genomic_DNA"/>
</dbReference>
<reference evidence="2 3" key="1">
    <citation type="journal article" date="2019" name="Sci. Rep.">
        <title>Colletotrichum shisoi sp. nov., an anthracnose pathogen of Perilla frutescens in Japan: molecular phylogenetic, morphological and genomic evidence.</title>
        <authorList>
            <person name="Gan P."/>
            <person name="Tsushima A."/>
            <person name="Hiroyama R."/>
            <person name="Narusaka M."/>
            <person name="Takano Y."/>
            <person name="Narusaka Y."/>
            <person name="Kawaradani M."/>
            <person name="Damm U."/>
            <person name="Shirasu K."/>
        </authorList>
    </citation>
    <scope>NUCLEOTIDE SEQUENCE [LARGE SCALE GENOMIC DNA]</scope>
    <source>
        <strain evidence="2 3">PG-2018a</strain>
    </source>
</reference>
<feature type="region of interest" description="Disordered" evidence="1">
    <location>
        <begin position="45"/>
        <end position="70"/>
    </location>
</feature>
<feature type="compositionally biased region" description="Pro residues" evidence="1">
    <location>
        <begin position="51"/>
        <end position="63"/>
    </location>
</feature>
<sequence length="527" mass="60194">MGPDKLRINRKKTNAAGLKGFPQRPLASRISHLINTALGSLSRTVPNLPDRIPPPNPLTPTPTIPDQTPLSTQSYMASREKYVLWTRLRSGEYAADWKGGSVPTESDVRDMLLWYAAFRLYPFPDVEYVSLMGRGRTNYFFLIEFMPNSKRGRLPQKVVLKFSLPVCPHDKLESEVATMAWAATVSPKLIPRVLLFDSYPRNPLGLEWMMMEPVFGFSFQEYTLQGSTDTGLEGFGFPKDTPPQSDRDHLSIGRGLRDFMAKVKITASGVPKDDTRIGSLRIDWETKRFYTGPIVSPHFYSADRLWRKPFHGPYPSIRSYLDDYISVWREEIHDNKVMQSRLASLDIVLGRMVQRLEALPKVKWRLPLEGGRMNGWPVTISHPDPRPDNILVGEDGELVAIMGWEDATLMPIPLRTDLSKLDQFFQQFGCELIIDPMQIDLGCALPPRSELVDRVRDREWQGRDASIILEPVMESMSGIEIAFKALMEVCERLPLERAAEREWLDKAVLAMMDRHGESLKKKIVWKH</sequence>
<evidence type="ECO:0000313" key="3">
    <source>
        <dbReference type="Proteomes" id="UP000326340"/>
    </source>
</evidence>
<dbReference type="OrthoDB" id="10003767at2759"/>
<organism evidence="2 3">
    <name type="scientific">Colletotrichum shisoi</name>
    <dbReference type="NCBI Taxonomy" id="2078593"/>
    <lineage>
        <taxon>Eukaryota</taxon>
        <taxon>Fungi</taxon>
        <taxon>Dikarya</taxon>
        <taxon>Ascomycota</taxon>
        <taxon>Pezizomycotina</taxon>
        <taxon>Sordariomycetes</taxon>
        <taxon>Hypocreomycetidae</taxon>
        <taxon>Glomerellales</taxon>
        <taxon>Glomerellaceae</taxon>
        <taxon>Colletotrichum</taxon>
        <taxon>Colletotrichum destructivum species complex</taxon>
    </lineage>
</organism>
<dbReference type="AlphaFoldDB" id="A0A5Q4BTZ3"/>
<dbReference type="Proteomes" id="UP000326340">
    <property type="component" value="Unassembled WGS sequence"/>
</dbReference>
<evidence type="ECO:0000313" key="2">
    <source>
        <dbReference type="EMBL" id="TQN70532.1"/>
    </source>
</evidence>
<dbReference type="InterPro" id="IPR051678">
    <property type="entry name" value="AGP_Transferase"/>
</dbReference>
<dbReference type="PANTHER" id="PTHR21310:SF15">
    <property type="entry name" value="AMINOGLYCOSIDE PHOSPHOTRANSFERASE DOMAIN-CONTAINING PROTEIN"/>
    <property type="match status" value="1"/>
</dbReference>
<evidence type="ECO:0000256" key="1">
    <source>
        <dbReference type="SAM" id="MobiDB-lite"/>
    </source>
</evidence>
<comment type="caution">
    <text evidence="2">The sequence shown here is derived from an EMBL/GenBank/DDBJ whole genome shotgun (WGS) entry which is preliminary data.</text>
</comment>
<dbReference type="InterPro" id="IPR011009">
    <property type="entry name" value="Kinase-like_dom_sf"/>
</dbReference>
<dbReference type="PANTHER" id="PTHR21310">
    <property type="entry name" value="AMINOGLYCOSIDE PHOSPHOTRANSFERASE-RELATED-RELATED"/>
    <property type="match status" value="1"/>
</dbReference>